<feature type="region of interest" description="Disordered" evidence="2">
    <location>
        <begin position="403"/>
        <end position="454"/>
    </location>
</feature>
<proteinExistence type="predicted"/>
<dbReference type="PROSITE" id="PS50994">
    <property type="entry name" value="INTEGRASE"/>
    <property type="match status" value="1"/>
</dbReference>
<sequence length="454" mass="52130">MPLTHTTLRAATGKDEILQAAISYTSTSWPDIKHLRKLPTWSELELHHRSRNVLTVEQECLMFADRMTIPQTLRFKFLRALHRGHPGTTRMKSLARSYVYWPHLDRDLEALASQCSACALVAKNPVKAGLHSWPKTTKPWQRIHVDYAGPFMGHNFLVVVDAYSKFPEIFRMASTTSLATIRTLRRLFARYGLPETFVSDSGTQFSSYDFQQFCISNGICHIFSPPYHPQSNGLAERFVDTFKRAMLKLKRDGIMDTFLGTYRTTPNASLPEHRTPAELFLGRSPRTSLDLLKPLPVQPLKRDSKMEQQFNCHHGARSRQFEIGDTIHARHRRGQNWRARTIKERIGGKLYQVQMADGAIARFHVNQLRKRVSFEGQQNHMEHQWITLLDTFGLPNLATAAETTPAKAPPQQTQQQPPERPEMSNTACSPLRRSTRPKATPAMLEVDPRRERYH</sequence>
<evidence type="ECO:0000256" key="1">
    <source>
        <dbReference type="ARBA" id="ARBA00012493"/>
    </source>
</evidence>
<reference evidence="4 5" key="2">
    <citation type="submission" date="2018-11" db="EMBL/GenBank/DDBJ databases">
        <authorList>
            <consortium name="Pathogen Informatics"/>
        </authorList>
    </citation>
    <scope>NUCLEOTIDE SEQUENCE [LARGE SCALE GENOMIC DNA]</scope>
</reference>
<dbReference type="PANTHER" id="PTHR37984">
    <property type="entry name" value="PROTEIN CBG26694"/>
    <property type="match status" value="1"/>
</dbReference>
<dbReference type="InterPro" id="IPR050951">
    <property type="entry name" value="Retrovirus_Pol_polyprotein"/>
</dbReference>
<keyword evidence="5" id="KW-1185">Reference proteome</keyword>
<evidence type="ECO:0000313" key="5">
    <source>
        <dbReference type="Proteomes" id="UP000050794"/>
    </source>
</evidence>
<dbReference type="EC" id="2.7.7.49" evidence="1"/>
<dbReference type="WBParaSite" id="TCNE_0000335901-mRNA-1">
    <property type="protein sequence ID" value="TCNE_0000335901-mRNA-1"/>
    <property type="gene ID" value="TCNE_0000335901"/>
</dbReference>
<dbReference type="GO" id="GO:0003676">
    <property type="term" value="F:nucleic acid binding"/>
    <property type="evidence" value="ECO:0007669"/>
    <property type="project" value="InterPro"/>
</dbReference>
<dbReference type="InterPro" id="IPR001584">
    <property type="entry name" value="Integrase_cat-core"/>
</dbReference>
<dbReference type="Proteomes" id="UP000050794">
    <property type="component" value="Unassembled WGS sequence"/>
</dbReference>
<evidence type="ECO:0000259" key="3">
    <source>
        <dbReference type="PROSITE" id="PS50994"/>
    </source>
</evidence>
<dbReference type="Pfam" id="PF00665">
    <property type="entry name" value="rve"/>
    <property type="match status" value="1"/>
</dbReference>
<dbReference type="FunFam" id="3.30.420.10:FF:000131">
    <property type="entry name" value="Protein CBG26278"/>
    <property type="match status" value="1"/>
</dbReference>
<gene>
    <name evidence="4" type="ORF">TCNE_LOCUS3360</name>
</gene>
<evidence type="ECO:0000313" key="4">
    <source>
        <dbReference type="EMBL" id="VDM29077.1"/>
    </source>
</evidence>
<dbReference type="EMBL" id="UYWY01004204">
    <property type="protein sequence ID" value="VDM29077.1"/>
    <property type="molecule type" value="Genomic_DNA"/>
</dbReference>
<accession>A0A183U4D9</accession>
<dbReference type="GO" id="GO:0015074">
    <property type="term" value="P:DNA integration"/>
    <property type="evidence" value="ECO:0007669"/>
    <property type="project" value="InterPro"/>
</dbReference>
<dbReference type="InterPro" id="IPR012337">
    <property type="entry name" value="RNaseH-like_sf"/>
</dbReference>
<feature type="domain" description="Integrase catalytic" evidence="3">
    <location>
        <begin position="135"/>
        <end position="304"/>
    </location>
</feature>
<protein>
    <recommendedName>
        <fullName evidence="1">RNA-directed DNA polymerase</fullName>
        <ecNumber evidence="1">2.7.7.49</ecNumber>
    </recommendedName>
</protein>
<reference evidence="6" key="1">
    <citation type="submission" date="2016-06" db="UniProtKB">
        <authorList>
            <consortium name="WormBaseParasite"/>
        </authorList>
    </citation>
    <scope>IDENTIFICATION</scope>
</reference>
<dbReference type="SUPFAM" id="SSF53098">
    <property type="entry name" value="Ribonuclease H-like"/>
    <property type="match status" value="1"/>
</dbReference>
<feature type="compositionally biased region" description="Low complexity" evidence="2">
    <location>
        <begin position="403"/>
        <end position="417"/>
    </location>
</feature>
<name>A0A183U4D9_TOXCA</name>
<dbReference type="GO" id="GO:0003964">
    <property type="term" value="F:RNA-directed DNA polymerase activity"/>
    <property type="evidence" value="ECO:0007669"/>
    <property type="project" value="UniProtKB-EC"/>
</dbReference>
<dbReference type="InterPro" id="IPR041588">
    <property type="entry name" value="Integrase_H2C2"/>
</dbReference>
<dbReference type="Gene3D" id="1.10.340.70">
    <property type="match status" value="1"/>
</dbReference>
<organism evidence="5 6">
    <name type="scientific">Toxocara canis</name>
    <name type="common">Canine roundworm</name>
    <dbReference type="NCBI Taxonomy" id="6265"/>
    <lineage>
        <taxon>Eukaryota</taxon>
        <taxon>Metazoa</taxon>
        <taxon>Ecdysozoa</taxon>
        <taxon>Nematoda</taxon>
        <taxon>Chromadorea</taxon>
        <taxon>Rhabditida</taxon>
        <taxon>Spirurina</taxon>
        <taxon>Ascaridomorpha</taxon>
        <taxon>Ascaridoidea</taxon>
        <taxon>Toxocaridae</taxon>
        <taxon>Toxocara</taxon>
    </lineage>
</organism>
<dbReference type="PANTHER" id="PTHR37984:SF5">
    <property type="entry name" value="PROTEIN NYNRIN-LIKE"/>
    <property type="match status" value="1"/>
</dbReference>
<dbReference type="Pfam" id="PF17921">
    <property type="entry name" value="Integrase_H2C2"/>
    <property type="match status" value="1"/>
</dbReference>
<dbReference type="InterPro" id="IPR036397">
    <property type="entry name" value="RNaseH_sf"/>
</dbReference>
<evidence type="ECO:0000256" key="2">
    <source>
        <dbReference type="SAM" id="MobiDB-lite"/>
    </source>
</evidence>
<dbReference type="Gene3D" id="3.30.420.10">
    <property type="entry name" value="Ribonuclease H-like superfamily/Ribonuclease H"/>
    <property type="match status" value="1"/>
</dbReference>
<dbReference type="AlphaFoldDB" id="A0A183U4D9"/>
<evidence type="ECO:0000313" key="6">
    <source>
        <dbReference type="WBParaSite" id="TCNE_0000335901-mRNA-1"/>
    </source>
</evidence>